<evidence type="ECO:0000313" key="7">
    <source>
        <dbReference type="EMBL" id="KAK1940485.1"/>
    </source>
</evidence>
<dbReference type="PANTHER" id="PTHR20875:SF0">
    <property type="entry name" value="GH12158P"/>
    <property type="match status" value="1"/>
</dbReference>
<evidence type="ECO:0000256" key="2">
    <source>
        <dbReference type="ARBA" id="ARBA00022771"/>
    </source>
</evidence>
<reference evidence="7" key="1">
    <citation type="submission" date="2023-08" db="EMBL/GenBank/DDBJ databases">
        <title>Reference Genome Resource for the Citrus Pathogen Phytophthora citrophthora.</title>
        <authorList>
            <person name="Moller H."/>
            <person name="Coetzee B."/>
            <person name="Rose L.J."/>
            <person name="Van Niekerk J.M."/>
        </authorList>
    </citation>
    <scope>NUCLEOTIDE SEQUENCE</scope>
    <source>
        <strain evidence="7">STE-U-9442</strain>
    </source>
</reference>
<proteinExistence type="predicted"/>
<keyword evidence="8" id="KW-1185">Reference proteome</keyword>
<dbReference type="InterPro" id="IPR011992">
    <property type="entry name" value="EF-hand-dom_pair"/>
</dbReference>
<accession>A0AAD9GL81</accession>
<dbReference type="Pfam" id="PF13499">
    <property type="entry name" value="EF-hand_7"/>
    <property type="match status" value="3"/>
</dbReference>
<dbReference type="SMART" id="SM00547">
    <property type="entry name" value="ZnF_RBZ"/>
    <property type="match status" value="2"/>
</dbReference>
<dbReference type="InterPro" id="IPR018247">
    <property type="entry name" value="EF_Hand_1_Ca_BS"/>
</dbReference>
<feature type="compositionally biased region" description="Acidic residues" evidence="5">
    <location>
        <begin position="1419"/>
        <end position="1432"/>
    </location>
</feature>
<feature type="domain" description="EF-hand" evidence="6">
    <location>
        <begin position="863"/>
        <end position="889"/>
    </location>
</feature>
<dbReference type="GO" id="GO:0016301">
    <property type="term" value="F:kinase activity"/>
    <property type="evidence" value="ECO:0007669"/>
    <property type="project" value="UniProtKB-KW"/>
</dbReference>
<feature type="region of interest" description="Disordered" evidence="5">
    <location>
        <begin position="1249"/>
        <end position="1290"/>
    </location>
</feature>
<evidence type="ECO:0000259" key="6">
    <source>
        <dbReference type="PROSITE" id="PS50222"/>
    </source>
</evidence>
<dbReference type="GO" id="GO:0005509">
    <property type="term" value="F:calcium ion binding"/>
    <property type="evidence" value="ECO:0007669"/>
    <property type="project" value="InterPro"/>
</dbReference>
<feature type="region of interest" description="Disordered" evidence="5">
    <location>
        <begin position="1539"/>
        <end position="1563"/>
    </location>
</feature>
<dbReference type="CDD" id="cd00051">
    <property type="entry name" value="EFh"/>
    <property type="match status" value="3"/>
</dbReference>
<comment type="caution">
    <text evidence="7">The sequence shown here is derived from an EMBL/GenBank/DDBJ whole genome shotgun (WGS) entry which is preliminary data.</text>
</comment>
<keyword evidence="7" id="KW-0418">Kinase</keyword>
<evidence type="ECO:0000256" key="3">
    <source>
        <dbReference type="ARBA" id="ARBA00022833"/>
    </source>
</evidence>
<gene>
    <name evidence="7" type="ORF">P3T76_007936</name>
</gene>
<evidence type="ECO:0000313" key="8">
    <source>
        <dbReference type="Proteomes" id="UP001259832"/>
    </source>
</evidence>
<feature type="domain" description="EF-hand" evidence="6">
    <location>
        <begin position="590"/>
        <end position="625"/>
    </location>
</feature>
<dbReference type="EMBL" id="JASMQC010000014">
    <property type="protein sequence ID" value="KAK1940485.1"/>
    <property type="molecule type" value="Genomic_DNA"/>
</dbReference>
<evidence type="ECO:0000256" key="5">
    <source>
        <dbReference type="SAM" id="MobiDB-lite"/>
    </source>
</evidence>
<dbReference type="SUPFAM" id="SSF47473">
    <property type="entry name" value="EF-hand"/>
    <property type="match status" value="3"/>
</dbReference>
<evidence type="ECO:0000256" key="4">
    <source>
        <dbReference type="ARBA" id="ARBA00022837"/>
    </source>
</evidence>
<feature type="region of interest" description="Disordered" evidence="5">
    <location>
        <begin position="1406"/>
        <end position="1432"/>
    </location>
</feature>
<dbReference type="InterPro" id="IPR001876">
    <property type="entry name" value="Znf_RanBP2"/>
</dbReference>
<dbReference type="PROSITE" id="PS00018">
    <property type="entry name" value="EF_HAND_1"/>
    <property type="match status" value="3"/>
</dbReference>
<dbReference type="Proteomes" id="UP001259832">
    <property type="component" value="Unassembled WGS sequence"/>
</dbReference>
<dbReference type="PROSITE" id="PS50222">
    <property type="entry name" value="EF_HAND_2"/>
    <property type="match status" value="7"/>
</dbReference>
<feature type="compositionally biased region" description="Pro residues" evidence="5">
    <location>
        <begin position="1546"/>
        <end position="1556"/>
    </location>
</feature>
<dbReference type="InterPro" id="IPR052603">
    <property type="entry name" value="EFCB6"/>
</dbReference>
<feature type="domain" description="EF-hand" evidence="6">
    <location>
        <begin position="1740"/>
        <end position="1775"/>
    </location>
</feature>
<protein>
    <submittedName>
        <fullName evidence="7">Calcium-dependent protein kinase 11</fullName>
    </submittedName>
</protein>
<keyword evidence="7" id="KW-0808">Transferase</keyword>
<name>A0AAD9GL81_9STRA</name>
<dbReference type="GO" id="GO:0008270">
    <property type="term" value="F:zinc ion binding"/>
    <property type="evidence" value="ECO:0007669"/>
    <property type="project" value="UniProtKB-KW"/>
</dbReference>
<dbReference type="InterPro" id="IPR002048">
    <property type="entry name" value="EF_hand_dom"/>
</dbReference>
<keyword evidence="4" id="KW-0106">Calcium</keyword>
<feature type="domain" description="EF-hand" evidence="6">
    <location>
        <begin position="1175"/>
        <end position="1210"/>
    </location>
</feature>
<keyword evidence="2" id="KW-0863">Zinc-finger</keyword>
<organism evidence="7 8">
    <name type="scientific">Phytophthora citrophthora</name>
    <dbReference type="NCBI Taxonomy" id="4793"/>
    <lineage>
        <taxon>Eukaryota</taxon>
        <taxon>Sar</taxon>
        <taxon>Stramenopiles</taxon>
        <taxon>Oomycota</taxon>
        <taxon>Peronosporomycetes</taxon>
        <taxon>Peronosporales</taxon>
        <taxon>Peronosporaceae</taxon>
        <taxon>Phytophthora</taxon>
    </lineage>
</organism>
<keyword evidence="3" id="KW-0862">Zinc</keyword>
<dbReference type="SMART" id="SM00054">
    <property type="entry name" value="EFh"/>
    <property type="match status" value="9"/>
</dbReference>
<evidence type="ECO:0000256" key="1">
    <source>
        <dbReference type="ARBA" id="ARBA00022723"/>
    </source>
</evidence>
<feature type="domain" description="EF-hand" evidence="6">
    <location>
        <begin position="1592"/>
        <end position="1621"/>
    </location>
</feature>
<feature type="compositionally biased region" description="Pro residues" evidence="5">
    <location>
        <begin position="1271"/>
        <end position="1284"/>
    </location>
</feature>
<feature type="domain" description="EF-hand" evidence="6">
    <location>
        <begin position="892"/>
        <end position="927"/>
    </location>
</feature>
<dbReference type="Gene3D" id="1.10.238.10">
    <property type="entry name" value="EF-hand"/>
    <property type="match status" value="5"/>
</dbReference>
<feature type="domain" description="EF-hand" evidence="6">
    <location>
        <begin position="1213"/>
        <end position="1248"/>
    </location>
</feature>
<dbReference type="PANTHER" id="PTHR20875">
    <property type="entry name" value="EF-HAND CALCIUM-BINDING DOMAIN-CONTAINING PROTEIN 6-RELATED"/>
    <property type="match status" value="1"/>
</dbReference>
<keyword evidence="1" id="KW-0479">Metal-binding</keyword>
<sequence>MMVRGGFVEVAIPHSALRLIMAEHGEFLTNLTLDGVREGVYMLCKHSDDLLGHHARQVFREKAASMRAENSIYYYLKDLMKKFGSQQHASKIKKTAHGEPQQLVLEAHEFRKLVASDPAFESAIPSDRVDALFHRLECDYQKLLLHRDFVEFCLLDQDQLRVLLFKYRKHLKSLDLTDNEIADTFKRLTPPDGTAMAPELFHAAIMRDLDVVLTTGELAFVMGLMDSDKDGLVKVHDLELLLKDERGAEELIHAPRENGIVDIKISTNSVEEVTLRRDNYTQLFPKLQDESNSSPMHLWFRTGAKEDGKAAISNIKYASSSRDTELVSKGFTCLQQDINRTGAFGKHKYIWLSLVPPSTQLASELIDLSLTCGDLSDKISARLWLPRHRGFKLVSGNLNEKNPKHGVFLWLRRRRANFAQGLVEPSYVDLTMFSPKTRANIHRHIDDLEAQVRKTLRRNCPIDQDCSLNFNRLFEEFDPKKLRAITKQAVQAGIETFGIKMDKKDFRLVWNRINPFGAKVIHVGTFAQFLELTDFEIDDVVNSLQRTMTTRFGYHVPNYRLIFQSYNALGDGKLSRSDFQRIFATNQLSFTNSELSKVIQRFDINRDGIVDYSDFLSYITGICDASARAASRIAESAEEFRTWALEKQNKKLAKDGNIDSASAWRLLKPKHGRLDSETINHILRQRRIRLNAEQIHLLQVLMAPSTNGDVNQVAFHAFVNHVPKKISTVVYELKKLVGSGPVQSGVDEIYNRLNIEANGKLSLVNFSQQLNALAVEKSTRQVDLKDLAYVVQYTGANCGGDGAVLIDRFLAVIRDNNDRRNMKSEFVTHYDSPQFLEGVNLLRDELKRCSKTPDGKFDYMIPFRLFDKDNTGEIVLSEFEVAIRELGVDKYLTDQEIKGLMRRFDPNSSGAIDYAEFLRFNLAESSSSSSRRLNISVLPDPILQRILEDIIINEQLTSENVGAYCGSMKRMFGIIDRDTTGLVPANRFVETLKEMSVTVPKADMDILVKEFGGDDNTGEVQYLIFCEAIVQKCQQNEEAPPLLESPPSEILSLLKTLHQEYHTAKQKLEASGLDFDVDRAFGVEKDSSKCVFLSIDDFKDVLWAAGVHHPYLREELETMMTCFQLHQNSGFNVALFRSFLSKGPSAFFVGNSGVLDNHIDRLLGELQSFLSTGKDAGERLFGLFSEIDADSSGFISHSEFLQLLQRAGLRHFLSSEDEKLLLQFLDTNGDGGISYTEFVAFAKHADEKPKPLAEKESSTPSLLSPVVDGAPAPPPLASPSPTPGSPVKDSSVNVFVSSQAKPDERPHAPVLNQIGKLNRLLRPPFPFAKYFSKYRVKHSEARVKVRVFEKVVDKFLDRLVMQRIVYNMKNMDIELLVQAYAVASDEGAVVNYEDFLGDVAKAQENSAGVDSGSDSSSSESDDELSCSSDEDDRSSMKISKVVAAELLQVIKHAHKTPTELDALKTLIGTLRKDLSAKRQDTISEKKLYKLLMTLSLRLRNKDISKLLACFKTEHYGRTLYEVEPFLAAIEEQVNIAIGPPKEKPEAPAPAPPPPVEVKPIAPATMPPTLDPALGKKIYRCFLAAAQHNISGRRLLEKCDVAKTGKLTLLEFQTVLRLMGCKLTDTELDAVKAALGDPTSAQINYSILVQQMGPDRQHRPRKARVRSTEILQLDRVPEYSDNLQASQVPSPIAASHTYRPEPAYSAFQNESIPPPLSFEEAKRIDNFVAQFFGELLHMRQIDSVKLHQCFELYDIKCTGFVSIDAFNAVMRKLDIALPLDAASTVITRFTAVSSEKFDYVDFCQVVGIALQPPAQVHPLNRMANEANSSSARLMQMHASRNEPTDQVTVETTNKGARSEVGGYSLNCTVGLTHTLLLQVFKLNLPVIDTNFNPKPPAPELRRVPSRHFEGGWKCPICFHQQTKATATCEICAAQNPESVEFQSLLQCSACGFRNKPNVQTCELCTVTLHRSGPGCSPKKRYSTVPSTTVPCDGWLV</sequence>